<gene>
    <name evidence="9" type="ORF">N803_11780</name>
</gene>
<dbReference type="RefSeq" id="WP_052112061.1">
    <property type="nucleotide sequence ID" value="NZ_AVPK01000004.1"/>
</dbReference>
<comment type="subcellular location">
    <subcellularLocation>
        <location evidence="1">Endomembrane system</location>
        <topology evidence="1">Multi-pass membrane protein</topology>
    </subcellularLocation>
</comment>
<evidence type="ECO:0000256" key="7">
    <source>
        <dbReference type="SAM" id="MobiDB-lite"/>
    </source>
</evidence>
<reference evidence="9 10" key="1">
    <citation type="submission" date="2013-08" db="EMBL/GenBank/DDBJ databases">
        <title>The genome sequence of Knoellia subterranea.</title>
        <authorList>
            <person name="Zhu W."/>
            <person name="Wang G."/>
        </authorList>
    </citation>
    <scope>NUCLEOTIDE SEQUENCE [LARGE SCALE GENOMIC DNA]</scope>
    <source>
        <strain evidence="9 10">KCTC 19937</strain>
    </source>
</reference>
<dbReference type="PANTHER" id="PTHR21624:SF1">
    <property type="entry name" value="ALKYLGLYCEROL MONOOXYGENASE"/>
    <property type="match status" value="1"/>
</dbReference>
<comment type="caution">
    <text evidence="9">The sequence shown here is derived from an EMBL/GenBank/DDBJ whole genome shotgun (WGS) entry which is preliminary data.</text>
</comment>
<feature type="region of interest" description="Disordered" evidence="7">
    <location>
        <begin position="103"/>
        <end position="122"/>
    </location>
</feature>
<dbReference type="EMBL" id="AVPK01000004">
    <property type="protein sequence ID" value="KGN37730.1"/>
    <property type="molecule type" value="Genomic_DNA"/>
</dbReference>
<dbReference type="PANTHER" id="PTHR21624">
    <property type="entry name" value="STEROL DESATURASE-RELATED PROTEIN"/>
    <property type="match status" value="1"/>
</dbReference>
<evidence type="ECO:0000256" key="2">
    <source>
        <dbReference type="ARBA" id="ARBA00022692"/>
    </source>
</evidence>
<keyword evidence="5" id="KW-0443">Lipid metabolism</keyword>
<dbReference type="GO" id="GO:0005506">
    <property type="term" value="F:iron ion binding"/>
    <property type="evidence" value="ECO:0007669"/>
    <property type="project" value="InterPro"/>
</dbReference>
<organism evidence="9 10">
    <name type="scientific">Knoellia subterranea KCTC 19937</name>
    <dbReference type="NCBI Taxonomy" id="1385521"/>
    <lineage>
        <taxon>Bacteria</taxon>
        <taxon>Bacillati</taxon>
        <taxon>Actinomycetota</taxon>
        <taxon>Actinomycetes</taxon>
        <taxon>Micrococcales</taxon>
        <taxon>Intrasporangiaceae</taxon>
        <taxon>Knoellia</taxon>
    </lineage>
</organism>
<dbReference type="STRING" id="1385521.N803_11780"/>
<keyword evidence="2" id="KW-0812">Transmembrane</keyword>
<keyword evidence="3" id="KW-1133">Transmembrane helix</keyword>
<protein>
    <recommendedName>
        <fullName evidence="8">Fatty acid hydroxylase domain-containing protein</fullName>
    </recommendedName>
</protein>
<dbReference type="GO" id="GO:0012505">
    <property type="term" value="C:endomembrane system"/>
    <property type="evidence" value="ECO:0007669"/>
    <property type="project" value="UniProtKB-SubCell"/>
</dbReference>
<evidence type="ECO:0000256" key="5">
    <source>
        <dbReference type="ARBA" id="ARBA00023098"/>
    </source>
</evidence>
<keyword evidence="6" id="KW-0472">Membrane</keyword>
<dbReference type="eggNOG" id="COG3000">
    <property type="taxonomic scope" value="Bacteria"/>
</dbReference>
<dbReference type="GO" id="GO:0006643">
    <property type="term" value="P:membrane lipid metabolic process"/>
    <property type="evidence" value="ECO:0007669"/>
    <property type="project" value="TreeGrafter"/>
</dbReference>
<feature type="domain" description="Fatty acid hydroxylase" evidence="8">
    <location>
        <begin position="175"/>
        <end position="307"/>
    </location>
</feature>
<keyword evidence="4" id="KW-0560">Oxidoreductase</keyword>
<dbReference type="AlphaFoldDB" id="A0A0A0JJY9"/>
<proteinExistence type="predicted"/>
<dbReference type="InterPro" id="IPR006694">
    <property type="entry name" value="Fatty_acid_hydroxylase"/>
</dbReference>
<dbReference type="GO" id="GO:0050479">
    <property type="term" value="F:glyceryl-ether monooxygenase activity"/>
    <property type="evidence" value="ECO:0007669"/>
    <property type="project" value="TreeGrafter"/>
</dbReference>
<accession>A0A0A0JJY9</accession>
<evidence type="ECO:0000313" key="10">
    <source>
        <dbReference type="Proteomes" id="UP000030011"/>
    </source>
</evidence>
<keyword evidence="10" id="KW-1185">Reference proteome</keyword>
<evidence type="ECO:0000256" key="1">
    <source>
        <dbReference type="ARBA" id="ARBA00004127"/>
    </source>
</evidence>
<dbReference type="Proteomes" id="UP000030011">
    <property type="component" value="Unassembled WGS sequence"/>
</dbReference>
<dbReference type="Pfam" id="PF04116">
    <property type="entry name" value="FA_hydroxylase"/>
    <property type="match status" value="1"/>
</dbReference>
<sequence length="383" mass="42270">MPKLDLTVLSIPAYIGSMATEYVYYRRNPAAPGNPRAGDYELKDTIASLTMGLGSLVAPYVSSKLLNPVTPGRGKWAKVLMGAGLAAAAVTTIADVRRLRDEKGQLPHPGTVPERLTTTGDTSGPVLQRISGGTAVAAVTATALTTATTWAAQTSGKHLFSRNSRDLGTGWAATALAILGWDALYYWNHRLSHESRWMWAVHVVHHSSERYNLSTALRQPVAEGVTLTVPYGLLAFLGVRPSTIETARALNLIYQFWIHTEAINKIGWLEKVLNTPSHHRVHHGSNRQYLDRNHGSILIIWDKIFGTFEEEGERPVYGLTKNINTFNPARIASHEWRDIARDVASADTWPDRFGYLVRGPGWAYERRDGLESRARERAAVGSV</sequence>
<evidence type="ECO:0000256" key="4">
    <source>
        <dbReference type="ARBA" id="ARBA00023002"/>
    </source>
</evidence>
<evidence type="ECO:0000256" key="6">
    <source>
        <dbReference type="ARBA" id="ARBA00023136"/>
    </source>
</evidence>
<evidence type="ECO:0000259" key="8">
    <source>
        <dbReference type="Pfam" id="PF04116"/>
    </source>
</evidence>
<dbReference type="GO" id="GO:0008610">
    <property type="term" value="P:lipid biosynthetic process"/>
    <property type="evidence" value="ECO:0007669"/>
    <property type="project" value="InterPro"/>
</dbReference>
<dbReference type="GO" id="GO:0016020">
    <property type="term" value="C:membrane"/>
    <property type="evidence" value="ECO:0007669"/>
    <property type="project" value="GOC"/>
</dbReference>
<evidence type="ECO:0000256" key="3">
    <source>
        <dbReference type="ARBA" id="ARBA00022989"/>
    </source>
</evidence>
<dbReference type="OrthoDB" id="9770329at2"/>
<dbReference type="InterPro" id="IPR051689">
    <property type="entry name" value="Sterol_desaturase/TMEM195"/>
</dbReference>
<evidence type="ECO:0000313" key="9">
    <source>
        <dbReference type="EMBL" id="KGN37730.1"/>
    </source>
</evidence>
<name>A0A0A0JJY9_9MICO</name>